<keyword evidence="1" id="KW-0812">Transmembrane</keyword>
<evidence type="ECO:0000256" key="1">
    <source>
        <dbReference type="SAM" id="Phobius"/>
    </source>
</evidence>
<comment type="caution">
    <text evidence="2">The sequence shown here is derived from an EMBL/GenBank/DDBJ whole genome shotgun (WGS) entry which is preliminary data.</text>
</comment>
<dbReference type="AlphaFoldDB" id="A0A4R9GGC5"/>
<keyword evidence="1" id="KW-1133">Transmembrane helix</keyword>
<reference evidence="2" key="1">
    <citation type="journal article" date="2019" name="PLoS Negl. Trop. Dis.">
        <title>Revisiting the worldwide diversity of Leptospira species in the environment.</title>
        <authorList>
            <person name="Vincent A.T."/>
            <person name="Schiettekatte O."/>
            <person name="Bourhy P."/>
            <person name="Veyrier F.J."/>
            <person name="Picardeau M."/>
        </authorList>
    </citation>
    <scope>NUCLEOTIDE SEQUENCE [LARGE SCALE GENOMIC DNA]</scope>
    <source>
        <strain evidence="2">SSW15</strain>
    </source>
</reference>
<gene>
    <name evidence="2" type="ORF">EHO60_04690</name>
</gene>
<organism evidence="2 3">
    <name type="scientific">Leptospira fletcheri</name>
    <dbReference type="NCBI Taxonomy" id="2484981"/>
    <lineage>
        <taxon>Bacteria</taxon>
        <taxon>Pseudomonadati</taxon>
        <taxon>Spirochaetota</taxon>
        <taxon>Spirochaetia</taxon>
        <taxon>Leptospirales</taxon>
        <taxon>Leptospiraceae</taxon>
        <taxon>Leptospira</taxon>
    </lineage>
</organism>
<dbReference type="EMBL" id="RQET01000004">
    <property type="protein sequence ID" value="TGK11599.1"/>
    <property type="molecule type" value="Genomic_DNA"/>
</dbReference>
<accession>A0A4R9GGC5</accession>
<name>A0A4R9GGC5_9LEPT</name>
<dbReference type="OrthoDB" id="344756at2"/>
<evidence type="ECO:0000313" key="2">
    <source>
        <dbReference type="EMBL" id="TGK11599.1"/>
    </source>
</evidence>
<proteinExistence type="predicted"/>
<sequence length="228" mass="26504">MLLIKKYSLWILLGFLVFVLLLFIFWPEQSRKIKSVSQETETVLERRRNLTSGIEFPEAPHPFQEDPELEGQAKRLWPHAFGPKKTDSDREKIREEWAEFALKYPKNIYIPAEFRPPLTEEQEKKARERLDLVTAAESQFAMARSAGRFAEPGTSPAQTTEPQVTPQQQRAYLEYKIQELESRVQLVEYTIQRGQMDPAQVSEANQDIAQWKSDLQQLKQTLNIVPSS</sequence>
<dbReference type="Proteomes" id="UP000298458">
    <property type="component" value="Unassembled WGS sequence"/>
</dbReference>
<keyword evidence="1" id="KW-0472">Membrane</keyword>
<dbReference type="RefSeq" id="WP_135767003.1">
    <property type="nucleotide sequence ID" value="NZ_RQET01000004.1"/>
</dbReference>
<evidence type="ECO:0000313" key="3">
    <source>
        <dbReference type="Proteomes" id="UP000298458"/>
    </source>
</evidence>
<protein>
    <submittedName>
        <fullName evidence="2">Uncharacterized protein</fullName>
    </submittedName>
</protein>
<feature type="transmembrane region" description="Helical" evidence="1">
    <location>
        <begin position="7"/>
        <end position="26"/>
    </location>
</feature>
<keyword evidence="3" id="KW-1185">Reference proteome</keyword>